<dbReference type="AlphaFoldDB" id="A0A8J4F061"/>
<organism evidence="1 2">
    <name type="scientific">Volvox africanus</name>
    <dbReference type="NCBI Taxonomy" id="51714"/>
    <lineage>
        <taxon>Eukaryota</taxon>
        <taxon>Viridiplantae</taxon>
        <taxon>Chlorophyta</taxon>
        <taxon>core chlorophytes</taxon>
        <taxon>Chlorophyceae</taxon>
        <taxon>CS clade</taxon>
        <taxon>Chlamydomonadales</taxon>
        <taxon>Volvocaceae</taxon>
        <taxon>Volvox</taxon>
    </lineage>
</organism>
<name>A0A8J4F061_9CHLO</name>
<evidence type="ECO:0000313" key="1">
    <source>
        <dbReference type="EMBL" id="GIL50981.1"/>
    </source>
</evidence>
<comment type="caution">
    <text evidence="1">The sequence shown here is derived from an EMBL/GenBank/DDBJ whole genome shotgun (WGS) entry which is preliminary data.</text>
</comment>
<dbReference type="EMBL" id="BNCO01000010">
    <property type="protein sequence ID" value="GIL50981.1"/>
    <property type="molecule type" value="Genomic_DNA"/>
</dbReference>
<reference evidence="1" key="1">
    <citation type="journal article" date="2021" name="Proc. Natl. Acad. Sci. U.S.A.">
        <title>Three genomes in the algal genus Volvox reveal the fate of a haploid sex-determining region after a transition to homothallism.</title>
        <authorList>
            <person name="Yamamoto K."/>
            <person name="Hamaji T."/>
            <person name="Kawai-Toyooka H."/>
            <person name="Matsuzaki R."/>
            <person name="Takahashi F."/>
            <person name="Nishimura Y."/>
            <person name="Kawachi M."/>
            <person name="Noguchi H."/>
            <person name="Minakuchi Y."/>
            <person name="Umen J.G."/>
            <person name="Toyoda A."/>
            <person name="Nozaki H."/>
        </authorList>
    </citation>
    <scope>NUCLEOTIDE SEQUENCE</scope>
    <source>
        <strain evidence="1">NIES-3780</strain>
    </source>
</reference>
<keyword evidence="2" id="KW-1185">Reference proteome</keyword>
<protein>
    <submittedName>
        <fullName evidence="1">Uncharacterized protein</fullName>
    </submittedName>
</protein>
<dbReference type="Proteomes" id="UP000747399">
    <property type="component" value="Unassembled WGS sequence"/>
</dbReference>
<feature type="non-terminal residue" evidence="1">
    <location>
        <position position="1"/>
    </location>
</feature>
<accession>A0A8J4F061</accession>
<proteinExistence type="predicted"/>
<evidence type="ECO:0000313" key="2">
    <source>
        <dbReference type="Proteomes" id="UP000747399"/>
    </source>
</evidence>
<gene>
    <name evidence="1" type="ORF">Vafri_7044</name>
</gene>
<sequence length="140" mass="15049">TAIPNLIGVPYPVSIYAGTLYLAEADPALAAAGRAARAGLLFDYYVQRNYYAAYTFTRFGPSAVSTTAATARSRGQIGVAAKARALAQALFNYRRSRYDGNRVEVFLNARSLSTTSVGAYLFNNPIVNNQFLLQGPNTGP</sequence>